<evidence type="ECO:0000313" key="1">
    <source>
        <dbReference type="EMBL" id="GBP72863.1"/>
    </source>
</evidence>
<reference evidence="1 2" key="1">
    <citation type="journal article" date="2019" name="Commun. Biol.">
        <title>The bagworm genome reveals a unique fibroin gene that provides high tensile strength.</title>
        <authorList>
            <person name="Kono N."/>
            <person name="Nakamura H."/>
            <person name="Ohtoshi R."/>
            <person name="Tomita M."/>
            <person name="Numata K."/>
            <person name="Arakawa K."/>
        </authorList>
    </citation>
    <scope>NUCLEOTIDE SEQUENCE [LARGE SCALE GENOMIC DNA]</scope>
</reference>
<sequence>MPLSGLSQGGEPKALVSQSEIKDNWEIASHLLILRRNEIHNKLLDLSGHSLLKVRYLPRHCRKDLFVGEYWQDSRAKRAIRKKMVTAAREHSQFHRSHQSTDLYLNPPTLDNASRRLSTTAVTGANDNIRDRQPNVLSEAQKECFKLA</sequence>
<organism evidence="1 2">
    <name type="scientific">Eumeta variegata</name>
    <name type="common">Bagworm moth</name>
    <name type="synonym">Eumeta japonica</name>
    <dbReference type="NCBI Taxonomy" id="151549"/>
    <lineage>
        <taxon>Eukaryota</taxon>
        <taxon>Metazoa</taxon>
        <taxon>Ecdysozoa</taxon>
        <taxon>Arthropoda</taxon>
        <taxon>Hexapoda</taxon>
        <taxon>Insecta</taxon>
        <taxon>Pterygota</taxon>
        <taxon>Neoptera</taxon>
        <taxon>Endopterygota</taxon>
        <taxon>Lepidoptera</taxon>
        <taxon>Glossata</taxon>
        <taxon>Ditrysia</taxon>
        <taxon>Tineoidea</taxon>
        <taxon>Psychidae</taxon>
        <taxon>Oiketicinae</taxon>
        <taxon>Eumeta</taxon>
    </lineage>
</organism>
<dbReference type="AlphaFoldDB" id="A0A4C1YBX8"/>
<evidence type="ECO:0000313" key="2">
    <source>
        <dbReference type="Proteomes" id="UP000299102"/>
    </source>
</evidence>
<dbReference type="Proteomes" id="UP000299102">
    <property type="component" value="Unassembled WGS sequence"/>
</dbReference>
<proteinExistence type="predicted"/>
<protein>
    <submittedName>
        <fullName evidence="1">Uncharacterized protein</fullName>
    </submittedName>
</protein>
<accession>A0A4C1YBX8</accession>
<keyword evidence="2" id="KW-1185">Reference proteome</keyword>
<dbReference type="EMBL" id="BGZK01001158">
    <property type="protein sequence ID" value="GBP72863.1"/>
    <property type="molecule type" value="Genomic_DNA"/>
</dbReference>
<gene>
    <name evidence="1" type="ORF">EVAR_48847_1</name>
</gene>
<name>A0A4C1YBX8_EUMVA</name>
<comment type="caution">
    <text evidence="1">The sequence shown here is derived from an EMBL/GenBank/DDBJ whole genome shotgun (WGS) entry which is preliminary data.</text>
</comment>